<dbReference type="InterPro" id="IPR011989">
    <property type="entry name" value="ARM-like"/>
</dbReference>
<sequence>MAFLFKRNPKTPSELVRALNDQVLKLDYTSPQDNNYKKYQDECSRYLKNMKVILHGDDEVDPQPDQITQLAQEVYATDCLFLLISNLRKLDFDSRKDVVILFLTLLRRTMANKSPTVDYLINTKPEIIVLLIKGPEIPEIGLITGQILRDCIKFEIINRYVIYNPLFWNFFKYVQIPTFEIATDAMMTLHELLTTHKKLVSDFLGNNFEVFMMSINKLITSKNYVTKRQSVKLLNELVSQRSNQQFLSMFFDDANNLKLTMLLLSDKLKNLQLEGFNTLKFFVANPKRSQKVTDILIKNKENFIEFFKTFDISSFHDNHLIDERDYTLEAIKNLPDRVSH</sequence>
<dbReference type="PANTHER" id="PTHR10182:SF3">
    <property type="entry name" value="PROTEIN MO25"/>
    <property type="match status" value="1"/>
</dbReference>
<dbReference type="AlphaFoldDB" id="A0A367XLX9"/>
<dbReference type="Pfam" id="PF08569">
    <property type="entry name" value="Mo25"/>
    <property type="match status" value="1"/>
</dbReference>
<proteinExistence type="inferred from homology"/>
<dbReference type="EMBL" id="QLNQ01000030">
    <property type="protein sequence ID" value="RCK54568.1"/>
    <property type="molecule type" value="Genomic_DNA"/>
</dbReference>
<accession>A0A367XLX9</accession>
<dbReference type="Proteomes" id="UP000253472">
    <property type="component" value="Unassembled WGS sequence"/>
</dbReference>
<dbReference type="Gene3D" id="1.25.10.10">
    <property type="entry name" value="Leucine-rich Repeat Variant"/>
    <property type="match status" value="1"/>
</dbReference>
<dbReference type="InterPro" id="IPR013878">
    <property type="entry name" value="Mo25"/>
</dbReference>
<gene>
    <name evidence="2" type="primary">CAB39L_1</name>
    <name evidence="2" type="ORF">Cantr_04025</name>
</gene>
<comment type="caution">
    <text evidence="2">The sequence shown here is derived from an EMBL/GenBank/DDBJ whole genome shotgun (WGS) entry which is preliminary data.</text>
</comment>
<dbReference type="PANTHER" id="PTHR10182">
    <property type="entry name" value="CALCIUM-BINDING PROTEIN 39-RELATED"/>
    <property type="match status" value="1"/>
</dbReference>
<reference evidence="2 3" key="1">
    <citation type="submission" date="2018-06" db="EMBL/GenBank/DDBJ databases">
        <title>Whole genome sequencing of Candida tropicalis (genome annotated by CSBL at Korea University).</title>
        <authorList>
            <person name="Ahn J."/>
        </authorList>
    </citation>
    <scope>NUCLEOTIDE SEQUENCE [LARGE SCALE GENOMIC DNA]</scope>
    <source>
        <strain evidence="2 3">ATCC 20962</strain>
    </source>
</reference>
<dbReference type="STRING" id="5486.A0A367XLX9"/>
<keyword evidence="3" id="KW-1185">Reference proteome</keyword>
<dbReference type="InterPro" id="IPR016024">
    <property type="entry name" value="ARM-type_fold"/>
</dbReference>
<organism evidence="2 3">
    <name type="scientific">Candida viswanathii</name>
    <dbReference type="NCBI Taxonomy" id="5486"/>
    <lineage>
        <taxon>Eukaryota</taxon>
        <taxon>Fungi</taxon>
        <taxon>Dikarya</taxon>
        <taxon>Ascomycota</taxon>
        <taxon>Saccharomycotina</taxon>
        <taxon>Pichiomycetes</taxon>
        <taxon>Debaryomycetaceae</taxon>
        <taxon>Candida/Lodderomyces clade</taxon>
        <taxon>Candida</taxon>
    </lineage>
</organism>
<dbReference type="SUPFAM" id="SSF48371">
    <property type="entry name" value="ARM repeat"/>
    <property type="match status" value="1"/>
</dbReference>
<protein>
    <submittedName>
        <fullName evidence="2">Calcium-binding protein 39-like</fullName>
    </submittedName>
</protein>
<name>A0A367XLX9_9ASCO</name>
<dbReference type="OrthoDB" id="609103at2759"/>
<dbReference type="GO" id="GO:0035556">
    <property type="term" value="P:intracellular signal transduction"/>
    <property type="evidence" value="ECO:0007669"/>
    <property type="project" value="TreeGrafter"/>
</dbReference>
<dbReference type="GO" id="GO:0043539">
    <property type="term" value="F:protein serine/threonine kinase activator activity"/>
    <property type="evidence" value="ECO:0007669"/>
    <property type="project" value="TreeGrafter"/>
</dbReference>
<evidence type="ECO:0000313" key="2">
    <source>
        <dbReference type="EMBL" id="RCK54568.1"/>
    </source>
</evidence>
<comment type="similarity">
    <text evidence="1">Belongs to the Mo25 family.</text>
</comment>
<evidence type="ECO:0000256" key="1">
    <source>
        <dbReference type="ARBA" id="ARBA00011012"/>
    </source>
</evidence>
<evidence type="ECO:0000313" key="3">
    <source>
        <dbReference type="Proteomes" id="UP000253472"/>
    </source>
</evidence>